<dbReference type="Proteomes" id="UP001145145">
    <property type="component" value="Unassembled WGS sequence"/>
</dbReference>
<evidence type="ECO:0008006" key="5">
    <source>
        <dbReference type="Google" id="ProtNLM"/>
    </source>
</evidence>
<comment type="caution">
    <text evidence="2">The sequence shown here is derived from an EMBL/GenBank/DDBJ whole genome shotgun (WGS) entry which is preliminary data.</text>
</comment>
<evidence type="ECO:0000313" key="3">
    <source>
        <dbReference type="EMBL" id="GLG89842.1"/>
    </source>
</evidence>
<reference evidence="3" key="4">
    <citation type="submission" date="2022-11" db="EMBL/GenBank/DDBJ databases">
        <title>Draft genome sequence of Sellimonas catena strain 18CBH55.</title>
        <authorList>
            <person name="Hisatomi A."/>
            <person name="Ohkuma M."/>
            <person name="Sakamoto M."/>
        </authorList>
    </citation>
    <scope>NUCLEOTIDE SEQUENCE</scope>
    <source>
        <strain evidence="3">18CBH55</strain>
    </source>
</reference>
<sequence length="185" mass="20837">MKPHIPKHDPRYRNIRPEELHKRTLYESEVEVIQNLKKNLNGTSTVAGWFAFFMGLAFQGISLYLVSLGQSSTKDVVGLAVGTLIFWLVGGLTLHSRIPKHASITHTQYGIVNGKWPSPARSGNTNGRTYYLDVIFPDTGTRIQKVICSYGDYKRAEQGQQVLAVVFEGKHGRNVYGSIFTRRKK</sequence>
<evidence type="ECO:0000313" key="2">
    <source>
        <dbReference type="EMBL" id="GLG06285.1"/>
    </source>
</evidence>
<evidence type="ECO:0000256" key="1">
    <source>
        <dbReference type="SAM" id="Phobius"/>
    </source>
</evidence>
<keyword evidence="1" id="KW-1133">Transmembrane helix</keyword>
<reference evidence="2" key="1">
    <citation type="submission" date="2022-11" db="EMBL/GenBank/DDBJ databases">
        <title>Draft genome sequence of Sellimonas catena strain 12EGH17.</title>
        <authorList>
            <person name="Hisatomi A."/>
            <person name="Ohkuma M."/>
            <person name="Sakamoto M."/>
        </authorList>
    </citation>
    <scope>NUCLEOTIDE SEQUENCE</scope>
    <source>
        <strain evidence="2">12EGH17</strain>
    </source>
</reference>
<dbReference type="EMBL" id="BSBO01000061">
    <property type="protein sequence ID" value="GLG06285.1"/>
    <property type="molecule type" value="Genomic_DNA"/>
</dbReference>
<evidence type="ECO:0000313" key="4">
    <source>
        <dbReference type="Proteomes" id="UP001145145"/>
    </source>
</evidence>
<gene>
    <name evidence="2" type="ORF">Selli1_34590</name>
    <name evidence="3" type="ORF">Selli2_12690</name>
</gene>
<accession>A0A9W6CBS1</accession>
<dbReference type="AlphaFoldDB" id="A0A9W6CBS1"/>
<feature type="transmembrane region" description="Helical" evidence="1">
    <location>
        <begin position="77"/>
        <end position="94"/>
    </location>
</feature>
<feature type="transmembrane region" description="Helical" evidence="1">
    <location>
        <begin position="46"/>
        <end position="65"/>
    </location>
</feature>
<keyword evidence="4" id="KW-1185">Reference proteome</keyword>
<keyword evidence="1" id="KW-0472">Membrane</keyword>
<reference evidence="2" key="2">
    <citation type="submission" date="2022-11" db="EMBL/GenBank/DDBJ databases">
        <title>Draft genome sequence of Sellimonas catena strain 12EGH17.</title>
        <authorList>
            <person name="Atsushi H."/>
            <person name="Moriya O."/>
            <person name="Mitsuo S."/>
        </authorList>
    </citation>
    <scope>NUCLEOTIDE SEQUENCE</scope>
    <source>
        <strain evidence="2">12EGH17</strain>
    </source>
</reference>
<name>A0A9W6CBS1_9FIRM</name>
<reference evidence="2 4" key="5">
    <citation type="journal article" date="2023" name="Int. J. Syst. Evol. Microbiol.">
        <title>Sellimonas catena sp. nov., isolated from human faeces.</title>
        <authorList>
            <person name="Hisatomi A."/>
            <person name="Ohkuma M."/>
            <person name="Sakamoto M."/>
        </authorList>
    </citation>
    <scope>NUCLEOTIDE SEQUENCE [LARGE SCALE GENOMIC DNA]</scope>
    <source>
        <strain evidence="2 4">12EGH17</strain>
        <strain evidence="3">18CBH55</strain>
    </source>
</reference>
<dbReference type="EMBL" id="BSCH01000007">
    <property type="protein sequence ID" value="GLG89842.1"/>
    <property type="molecule type" value="Genomic_DNA"/>
</dbReference>
<protein>
    <recommendedName>
        <fullName evidence="5">DUF3592 domain-containing protein</fullName>
    </recommendedName>
</protein>
<dbReference type="Proteomes" id="UP001145094">
    <property type="component" value="Unassembled WGS sequence"/>
</dbReference>
<dbReference type="RefSeq" id="WP_118636277.1">
    <property type="nucleotide sequence ID" value="NZ_BSBO01000061.1"/>
</dbReference>
<keyword evidence="1" id="KW-0812">Transmembrane</keyword>
<reference evidence="3" key="3">
    <citation type="submission" date="2022-11" db="EMBL/GenBank/DDBJ databases">
        <title>Draft genome sequence of Sellimonas catena strain 18CBH55.</title>
        <authorList>
            <person name="Atsushi H."/>
            <person name="Moriya O."/>
            <person name="Mitsuo S."/>
        </authorList>
    </citation>
    <scope>NUCLEOTIDE SEQUENCE</scope>
    <source>
        <strain evidence="3">18CBH55</strain>
    </source>
</reference>
<organism evidence="2 4">
    <name type="scientific">Sellimonas catena</name>
    <dbReference type="NCBI Taxonomy" id="2994035"/>
    <lineage>
        <taxon>Bacteria</taxon>
        <taxon>Bacillati</taxon>
        <taxon>Bacillota</taxon>
        <taxon>Clostridia</taxon>
        <taxon>Lachnospirales</taxon>
        <taxon>Lachnospiraceae</taxon>
        <taxon>Sellimonas</taxon>
    </lineage>
</organism>
<proteinExistence type="predicted"/>